<dbReference type="EMBL" id="AEUV02000002">
    <property type="protein sequence ID" value="EHI73758.1"/>
    <property type="molecule type" value="Genomic_DNA"/>
</dbReference>
<protein>
    <submittedName>
        <fullName evidence="2">Uncharacterized protein</fullName>
    </submittedName>
</protein>
<sequence length="46" mass="5090">MADRTKKFTSEKSAQTQEISQEALSNTLDWAYSKTVKGILGQPSIT</sequence>
<accession>G5JR36</accession>
<comment type="caution">
    <text evidence="2">The sequence shown here is derived from an EMBL/GenBank/DDBJ whole genome shotgun (WGS) entry which is preliminary data.</text>
</comment>
<evidence type="ECO:0000256" key="1">
    <source>
        <dbReference type="SAM" id="MobiDB-lite"/>
    </source>
</evidence>
<dbReference type="STRING" id="873449.STRCR_1921"/>
<dbReference type="AlphaFoldDB" id="G5JR36"/>
<reference evidence="2" key="1">
    <citation type="submission" date="2011-07" db="EMBL/GenBank/DDBJ databases">
        <authorList>
            <person name="Stanhope M.J."/>
            <person name="Durkin A.S."/>
            <person name="Hostetler J."/>
            <person name="Kim M."/>
            <person name="Radune D."/>
            <person name="Singh I."/>
            <person name="Town C.D."/>
        </authorList>
    </citation>
    <scope>NUCLEOTIDE SEQUENCE [LARGE SCALE GENOMIC DNA]</scope>
    <source>
        <strain evidence="2">HS-6</strain>
    </source>
</reference>
<keyword evidence="3" id="KW-1185">Reference proteome</keyword>
<evidence type="ECO:0000313" key="3">
    <source>
        <dbReference type="Proteomes" id="UP000004322"/>
    </source>
</evidence>
<dbReference type="Proteomes" id="UP000004322">
    <property type="component" value="Unassembled WGS sequence"/>
</dbReference>
<gene>
    <name evidence="2" type="ORF">STRCR_1921</name>
</gene>
<organism evidence="2 3">
    <name type="scientific">Streptococcus criceti HS-6</name>
    <dbReference type="NCBI Taxonomy" id="873449"/>
    <lineage>
        <taxon>Bacteria</taxon>
        <taxon>Bacillati</taxon>
        <taxon>Bacillota</taxon>
        <taxon>Bacilli</taxon>
        <taxon>Lactobacillales</taxon>
        <taxon>Streptococcaceae</taxon>
        <taxon>Streptococcus</taxon>
    </lineage>
</organism>
<evidence type="ECO:0000313" key="2">
    <source>
        <dbReference type="EMBL" id="EHI73758.1"/>
    </source>
</evidence>
<feature type="compositionally biased region" description="Basic and acidic residues" evidence="1">
    <location>
        <begin position="1"/>
        <end position="10"/>
    </location>
</feature>
<feature type="compositionally biased region" description="Polar residues" evidence="1">
    <location>
        <begin position="11"/>
        <end position="20"/>
    </location>
</feature>
<feature type="region of interest" description="Disordered" evidence="1">
    <location>
        <begin position="1"/>
        <end position="20"/>
    </location>
</feature>
<name>G5JR36_STRCG</name>
<proteinExistence type="predicted"/>